<evidence type="ECO:0000313" key="3">
    <source>
        <dbReference type="EMBL" id="JAE12128.1"/>
    </source>
</evidence>
<evidence type="ECO:0000256" key="1">
    <source>
        <dbReference type="SAM" id="MobiDB-lite"/>
    </source>
</evidence>
<reference evidence="3" key="1">
    <citation type="submission" date="2014-09" db="EMBL/GenBank/DDBJ databases">
        <authorList>
            <person name="Magalhaes I.L.F."/>
            <person name="Oliveira U."/>
            <person name="Santos F.R."/>
            <person name="Vidigal T.H.D.A."/>
            <person name="Brescovit A.D."/>
            <person name="Santos A.J."/>
        </authorList>
    </citation>
    <scope>NUCLEOTIDE SEQUENCE</scope>
    <source>
        <tissue evidence="3">Shoot tissue taken approximately 20 cm above the soil surface</tissue>
    </source>
</reference>
<evidence type="ECO:0008006" key="4">
    <source>
        <dbReference type="Google" id="ProtNLM"/>
    </source>
</evidence>
<dbReference type="EMBL" id="GBRH01185768">
    <property type="protein sequence ID" value="JAE12128.1"/>
    <property type="molecule type" value="Transcribed_RNA"/>
</dbReference>
<feature type="signal peptide" evidence="2">
    <location>
        <begin position="1"/>
        <end position="18"/>
    </location>
</feature>
<name>A0A0A9FUY1_ARUDO</name>
<feature type="region of interest" description="Disordered" evidence="1">
    <location>
        <begin position="104"/>
        <end position="123"/>
    </location>
</feature>
<dbReference type="AlphaFoldDB" id="A0A0A9FUY1"/>
<feature type="chain" id="PRO_5002044666" description="Secreted protein" evidence="2">
    <location>
        <begin position="19"/>
        <end position="139"/>
    </location>
</feature>
<accession>A0A0A9FUY1</accession>
<organism evidence="3">
    <name type="scientific">Arundo donax</name>
    <name type="common">Giant reed</name>
    <name type="synonym">Donax arundinaceus</name>
    <dbReference type="NCBI Taxonomy" id="35708"/>
    <lineage>
        <taxon>Eukaryota</taxon>
        <taxon>Viridiplantae</taxon>
        <taxon>Streptophyta</taxon>
        <taxon>Embryophyta</taxon>
        <taxon>Tracheophyta</taxon>
        <taxon>Spermatophyta</taxon>
        <taxon>Magnoliopsida</taxon>
        <taxon>Liliopsida</taxon>
        <taxon>Poales</taxon>
        <taxon>Poaceae</taxon>
        <taxon>PACMAD clade</taxon>
        <taxon>Arundinoideae</taxon>
        <taxon>Arundineae</taxon>
        <taxon>Arundo</taxon>
    </lineage>
</organism>
<keyword evidence="2" id="KW-0732">Signal</keyword>
<protein>
    <recommendedName>
        <fullName evidence="4">Secreted protein</fullName>
    </recommendedName>
</protein>
<proteinExistence type="predicted"/>
<reference evidence="3" key="2">
    <citation type="journal article" date="2015" name="Data Brief">
        <title>Shoot transcriptome of the giant reed, Arundo donax.</title>
        <authorList>
            <person name="Barrero R.A."/>
            <person name="Guerrero F.D."/>
            <person name="Moolhuijzen P."/>
            <person name="Goolsby J.A."/>
            <person name="Tidwell J."/>
            <person name="Bellgard S.E."/>
            <person name="Bellgard M.I."/>
        </authorList>
    </citation>
    <scope>NUCLEOTIDE SEQUENCE</scope>
    <source>
        <tissue evidence="3">Shoot tissue taken approximately 20 cm above the soil surface</tissue>
    </source>
</reference>
<sequence>MPPAILVALPLLPIPTTATELAAADSLCLVGAVAAEASLSTGGTATSRSSQSWCQCWRMLSVSTQLQWSCQSKSGRIELSSLGWSCGPPRLPWSNRARISTLTEAPAPPPHCSSSARAGGTRHVRADATIWEGRQDERC</sequence>
<evidence type="ECO:0000256" key="2">
    <source>
        <dbReference type="SAM" id="SignalP"/>
    </source>
</evidence>